<dbReference type="Gene3D" id="1.10.357.10">
    <property type="entry name" value="Tetracycline Repressor, domain 2"/>
    <property type="match status" value="1"/>
</dbReference>
<dbReference type="SUPFAM" id="SSF46689">
    <property type="entry name" value="Homeodomain-like"/>
    <property type="match status" value="1"/>
</dbReference>
<comment type="caution">
    <text evidence="6">The sequence shown here is derived from an EMBL/GenBank/DDBJ whole genome shotgun (WGS) entry which is preliminary data.</text>
</comment>
<evidence type="ECO:0000313" key="7">
    <source>
        <dbReference type="Proteomes" id="UP001596310"/>
    </source>
</evidence>
<dbReference type="RefSeq" id="WP_164511087.1">
    <property type="nucleotide sequence ID" value="NZ_JBHSSM010000017.1"/>
</dbReference>
<protein>
    <submittedName>
        <fullName evidence="6">TetR/AcrR family transcriptional regulator</fullName>
    </submittedName>
</protein>
<proteinExistence type="predicted"/>
<keyword evidence="7" id="KW-1185">Reference proteome</keyword>
<evidence type="ECO:0000256" key="3">
    <source>
        <dbReference type="ARBA" id="ARBA00023163"/>
    </source>
</evidence>
<evidence type="ECO:0000256" key="1">
    <source>
        <dbReference type="ARBA" id="ARBA00023015"/>
    </source>
</evidence>
<reference evidence="7" key="1">
    <citation type="journal article" date="2019" name="Int. J. Syst. Evol. Microbiol.">
        <title>The Global Catalogue of Microorganisms (GCM) 10K type strain sequencing project: providing services to taxonomists for standard genome sequencing and annotation.</title>
        <authorList>
            <consortium name="The Broad Institute Genomics Platform"/>
            <consortium name="The Broad Institute Genome Sequencing Center for Infectious Disease"/>
            <person name="Wu L."/>
            <person name="Ma J."/>
        </authorList>
    </citation>
    <scope>NUCLEOTIDE SEQUENCE [LARGE SCALE GENOMIC DNA]</scope>
    <source>
        <strain evidence="7">CCM 8897</strain>
    </source>
</reference>
<name>A0ABW1UNT2_9LACO</name>
<dbReference type="InterPro" id="IPR009057">
    <property type="entry name" value="Homeodomain-like_sf"/>
</dbReference>
<dbReference type="Gene3D" id="1.10.10.60">
    <property type="entry name" value="Homeodomain-like"/>
    <property type="match status" value="1"/>
</dbReference>
<dbReference type="SUPFAM" id="SSF48498">
    <property type="entry name" value="Tetracyclin repressor-like, C-terminal domain"/>
    <property type="match status" value="1"/>
</dbReference>
<organism evidence="6 7">
    <name type="scientific">Lapidilactobacillus achengensis</name>
    <dbReference type="NCBI Taxonomy" id="2486000"/>
    <lineage>
        <taxon>Bacteria</taxon>
        <taxon>Bacillati</taxon>
        <taxon>Bacillota</taxon>
        <taxon>Bacilli</taxon>
        <taxon>Lactobacillales</taxon>
        <taxon>Lactobacillaceae</taxon>
        <taxon>Lapidilactobacillus</taxon>
    </lineage>
</organism>
<gene>
    <name evidence="6" type="ORF">ACFQHW_07070</name>
</gene>
<evidence type="ECO:0000256" key="2">
    <source>
        <dbReference type="ARBA" id="ARBA00023125"/>
    </source>
</evidence>
<feature type="domain" description="HTH tetR-type" evidence="5">
    <location>
        <begin position="10"/>
        <end position="70"/>
    </location>
</feature>
<dbReference type="EMBL" id="JBHSSM010000017">
    <property type="protein sequence ID" value="MFC6315318.1"/>
    <property type="molecule type" value="Genomic_DNA"/>
</dbReference>
<dbReference type="PANTHER" id="PTHR30055">
    <property type="entry name" value="HTH-TYPE TRANSCRIPTIONAL REGULATOR RUTR"/>
    <property type="match status" value="1"/>
</dbReference>
<evidence type="ECO:0000313" key="6">
    <source>
        <dbReference type="EMBL" id="MFC6315318.1"/>
    </source>
</evidence>
<accession>A0ABW1UNT2</accession>
<dbReference type="InterPro" id="IPR036271">
    <property type="entry name" value="Tet_transcr_reg_TetR-rel_C_sf"/>
</dbReference>
<dbReference type="InterPro" id="IPR050109">
    <property type="entry name" value="HTH-type_TetR-like_transc_reg"/>
</dbReference>
<evidence type="ECO:0000256" key="4">
    <source>
        <dbReference type="PROSITE-ProRule" id="PRU00335"/>
    </source>
</evidence>
<dbReference type="Proteomes" id="UP001596310">
    <property type="component" value="Unassembled WGS sequence"/>
</dbReference>
<dbReference type="PRINTS" id="PR00455">
    <property type="entry name" value="HTHTETR"/>
</dbReference>
<evidence type="ECO:0000259" key="5">
    <source>
        <dbReference type="PROSITE" id="PS50977"/>
    </source>
</evidence>
<dbReference type="Pfam" id="PF00440">
    <property type="entry name" value="TetR_N"/>
    <property type="match status" value="1"/>
</dbReference>
<keyword evidence="2 4" id="KW-0238">DNA-binding</keyword>
<dbReference type="PROSITE" id="PS50977">
    <property type="entry name" value="HTH_TETR_2"/>
    <property type="match status" value="1"/>
</dbReference>
<dbReference type="InterPro" id="IPR001647">
    <property type="entry name" value="HTH_TetR"/>
</dbReference>
<keyword evidence="1" id="KW-0805">Transcription regulation</keyword>
<feature type="DNA-binding region" description="H-T-H motif" evidence="4">
    <location>
        <begin position="33"/>
        <end position="52"/>
    </location>
</feature>
<keyword evidence="3" id="KW-0804">Transcription</keyword>
<dbReference type="PANTHER" id="PTHR30055:SF234">
    <property type="entry name" value="HTH-TYPE TRANSCRIPTIONAL REGULATOR BETI"/>
    <property type="match status" value="1"/>
</dbReference>
<sequence>MKRTRLPEDPVKKARMQAAALALFASGGYQATKVDAIAAKAQVSKGLIFKYFGNKEQLYLATLRQAYDRLMAIMDEAVWQESGDLVAMVTNATRYKISLQLQYPQEFQLLLNGFIHLKQLPASGRQYVEQMMVANQDLTQRLVLPVFAKMTFKPGITATDALTVLNYVTSGYLQKFQQYLLSHPEVTTVAEMEPLLADLTRYLRIVEYGFVAPA</sequence>